<protein>
    <submittedName>
        <fullName evidence="1">Uncharacterized protein</fullName>
    </submittedName>
</protein>
<dbReference type="AlphaFoldDB" id="A0A540KBI6"/>
<evidence type="ECO:0000313" key="2">
    <source>
        <dbReference type="Proteomes" id="UP000315295"/>
    </source>
</evidence>
<evidence type="ECO:0000313" key="1">
    <source>
        <dbReference type="EMBL" id="TQD71583.1"/>
    </source>
</evidence>
<gene>
    <name evidence="1" type="ORF">C1H46_042885</name>
</gene>
<dbReference type="EMBL" id="VIEB01001526">
    <property type="protein sequence ID" value="TQD71583.1"/>
    <property type="molecule type" value="Genomic_DNA"/>
</dbReference>
<sequence length="207" mass="21973">MGPGAGRMVWMEPHVACPASSFGASSTAKSSVADHGGDLDEKSMKRASSTMGLQSLRSQGTAVAKNSILVHRNVAQVTKLLNLVVHHNKGPALQFRHVSYSSRIGLDNEVISMPRLFEAALILGSATFPSWKSMVPAESILNLESKPLLLTKSRNTPSAAGLLQMLPRHTKRTAKGLVSAAVDGVGAAIDALIADPDEKRVPGFERN</sequence>
<dbReference type="Proteomes" id="UP000315295">
    <property type="component" value="Unassembled WGS sequence"/>
</dbReference>
<organism evidence="1 2">
    <name type="scientific">Malus baccata</name>
    <name type="common">Siberian crab apple</name>
    <name type="synonym">Pyrus baccata</name>
    <dbReference type="NCBI Taxonomy" id="106549"/>
    <lineage>
        <taxon>Eukaryota</taxon>
        <taxon>Viridiplantae</taxon>
        <taxon>Streptophyta</taxon>
        <taxon>Embryophyta</taxon>
        <taxon>Tracheophyta</taxon>
        <taxon>Spermatophyta</taxon>
        <taxon>Magnoliopsida</taxon>
        <taxon>eudicotyledons</taxon>
        <taxon>Gunneridae</taxon>
        <taxon>Pentapetalae</taxon>
        <taxon>rosids</taxon>
        <taxon>fabids</taxon>
        <taxon>Rosales</taxon>
        <taxon>Rosaceae</taxon>
        <taxon>Amygdaloideae</taxon>
        <taxon>Maleae</taxon>
        <taxon>Malus</taxon>
    </lineage>
</organism>
<reference evidence="1 2" key="1">
    <citation type="journal article" date="2019" name="G3 (Bethesda)">
        <title>Sequencing of a Wild Apple (Malus baccata) Genome Unravels the Differences Between Cultivated and Wild Apple Species Regarding Disease Resistance and Cold Tolerance.</title>
        <authorList>
            <person name="Chen X."/>
        </authorList>
    </citation>
    <scope>NUCLEOTIDE SEQUENCE [LARGE SCALE GENOMIC DNA]</scope>
    <source>
        <strain evidence="2">cv. Shandingzi</strain>
        <tissue evidence="1">Leaves</tissue>
    </source>
</reference>
<comment type="caution">
    <text evidence="1">The sequence shown here is derived from an EMBL/GenBank/DDBJ whole genome shotgun (WGS) entry which is preliminary data.</text>
</comment>
<accession>A0A540KBI6</accession>
<name>A0A540KBI6_MALBA</name>
<proteinExistence type="predicted"/>
<keyword evidence="2" id="KW-1185">Reference proteome</keyword>